<protein>
    <submittedName>
        <fullName evidence="2">Uncharacterized protein</fullName>
    </submittedName>
</protein>
<evidence type="ECO:0000313" key="2">
    <source>
        <dbReference type="EMBL" id="SEF22409.1"/>
    </source>
</evidence>
<dbReference type="AlphaFoldDB" id="A0A1H5Q8Y9"/>
<sequence>MPLVWVTGTVAPPETPALSRTSNSFGKHPEELAAAYEA</sequence>
<keyword evidence="3" id="KW-1185">Reference proteome</keyword>
<gene>
    <name evidence="2" type="ORF">SAMN05421837_1011365</name>
</gene>
<evidence type="ECO:0000256" key="1">
    <source>
        <dbReference type="SAM" id="MobiDB-lite"/>
    </source>
</evidence>
<evidence type="ECO:0000313" key="3">
    <source>
        <dbReference type="Proteomes" id="UP000198878"/>
    </source>
</evidence>
<dbReference type="Proteomes" id="UP000198878">
    <property type="component" value="Unassembled WGS sequence"/>
</dbReference>
<proteinExistence type="predicted"/>
<organism evidence="2 3">
    <name type="scientific">Amycolatopsis pretoriensis</name>
    <dbReference type="NCBI Taxonomy" id="218821"/>
    <lineage>
        <taxon>Bacteria</taxon>
        <taxon>Bacillati</taxon>
        <taxon>Actinomycetota</taxon>
        <taxon>Actinomycetes</taxon>
        <taxon>Pseudonocardiales</taxon>
        <taxon>Pseudonocardiaceae</taxon>
        <taxon>Amycolatopsis</taxon>
    </lineage>
</organism>
<accession>A0A1H5Q8Y9</accession>
<reference evidence="3" key="1">
    <citation type="submission" date="2016-10" db="EMBL/GenBank/DDBJ databases">
        <authorList>
            <person name="Varghese N."/>
            <person name="Submissions S."/>
        </authorList>
    </citation>
    <scope>NUCLEOTIDE SEQUENCE [LARGE SCALE GENOMIC DNA]</scope>
    <source>
        <strain evidence="3">DSM 44654</strain>
    </source>
</reference>
<name>A0A1H5Q8Y9_9PSEU</name>
<dbReference type="EMBL" id="FNUJ01000001">
    <property type="protein sequence ID" value="SEF22409.1"/>
    <property type="molecule type" value="Genomic_DNA"/>
</dbReference>
<feature type="region of interest" description="Disordered" evidence="1">
    <location>
        <begin position="9"/>
        <end position="38"/>
    </location>
</feature>